<dbReference type="KEGG" id="cfu:CFU_3412"/>
<dbReference type="InterPro" id="IPR032816">
    <property type="entry name" value="VTT_dom"/>
</dbReference>
<feature type="transmembrane region" description="Helical" evidence="6">
    <location>
        <begin position="60"/>
        <end position="83"/>
    </location>
</feature>
<dbReference type="PANTHER" id="PTHR42709:SF6">
    <property type="entry name" value="UNDECAPRENYL PHOSPHATE TRANSPORTER A"/>
    <property type="match status" value="1"/>
</dbReference>
<dbReference type="Pfam" id="PF09335">
    <property type="entry name" value="VTT_dom"/>
    <property type="match status" value="1"/>
</dbReference>
<protein>
    <recommendedName>
        <fullName evidence="7">Rhodanese domain-containing protein</fullName>
    </recommendedName>
</protein>
<dbReference type="InterPro" id="IPR036873">
    <property type="entry name" value="Rhodanese-like_dom_sf"/>
</dbReference>
<evidence type="ECO:0000256" key="4">
    <source>
        <dbReference type="ARBA" id="ARBA00022989"/>
    </source>
</evidence>
<evidence type="ECO:0000313" key="9">
    <source>
        <dbReference type="Proteomes" id="UP000008392"/>
    </source>
</evidence>
<dbReference type="PROSITE" id="PS50206">
    <property type="entry name" value="RHODANESE_3"/>
    <property type="match status" value="1"/>
</dbReference>
<evidence type="ECO:0000256" key="1">
    <source>
        <dbReference type="ARBA" id="ARBA00004651"/>
    </source>
</evidence>
<feature type="transmembrane region" description="Helical" evidence="6">
    <location>
        <begin position="21"/>
        <end position="40"/>
    </location>
</feature>
<dbReference type="SUPFAM" id="SSF52821">
    <property type="entry name" value="Rhodanese/Cell cycle control phosphatase"/>
    <property type="match status" value="1"/>
</dbReference>
<dbReference type="GO" id="GO:0005737">
    <property type="term" value="C:cytoplasm"/>
    <property type="evidence" value="ECO:0007669"/>
    <property type="project" value="InterPro"/>
</dbReference>
<name>G0AD52_COLFT</name>
<evidence type="ECO:0000259" key="7">
    <source>
        <dbReference type="PROSITE" id="PS50206"/>
    </source>
</evidence>
<dbReference type="Pfam" id="PF00581">
    <property type="entry name" value="Rhodanese"/>
    <property type="match status" value="1"/>
</dbReference>
<dbReference type="eggNOG" id="COG0586">
    <property type="taxonomic scope" value="Bacteria"/>
</dbReference>
<evidence type="ECO:0000256" key="6">
    <source>
        <dbReference type="SAM" id="Phobius"/>
    </source>
</evidence>
<dbReference type="SMART" id="SM00450">
    <property type="entry name" value="RHOD"/>
    <property type="match status" value="1"/>
</dbReference>
<keyword evidence="3 6" id="KW-0812">Transmembrane</keyword>
<dbReference type="GO" id="GO:0005886">
    <property type="term" value="C:plasma membrane"/>
    <property type="evidence" value="ECO:0007669"/>
    <property type="project" value="UniProtKB-SubCell"/>
</dbReference>
<keyword evidence="4 6" id="KW-1133">Transmembrane helix</keyword>
<feature type="transmembrane region" description="Helical" evidence="6">
    <location>
        <begin position="186"/>
        <end position="205"/>
    </location>
</feature>
<dbReference type="PANTHER" id="PTHR42709">
    <property type="entry name" value="ALKALINE PHOSPHATASE LIKE PROTEIN"/>
    <property type="match status" value="1"/>
</dbReference>
<dbReference type="Gene3D" id="3.40.250.10">
    <property type="entry name" value="Rhodanese-like domain"/>
    <property type="match status" value="1"/>
</dbReference>
<dbReference type="AlphaFoldDB" id="G0AD52"/>
<keyword evidence="9" id="KW-1185">Reference proteome</keyword>
<dbReference type="STRING" id="1005048.CFU_3412"/>
<keyword evidence="2" id="KW-1003">Cell membrane</keyword>
<organism evidence="8 9">
    <name type="scientific">Collimonas fungivorans (strain Ter331)</name>
    <dbReference type="NCBI Taxonomy" id="1005048"/>
    <lineage>
        <taxon>Bacteria</taxon>
        <taxon>Pseudomonadati</taxon>
        <taxon>Pseudomonadota</taxon>
        <taxon>Betaproteobacteria</taxon>
        <taxon>Burkholderiales</taxon>
        <taxon>Oxalobacteraceae</taxon>
        <taxon>Collimonas</taxon>
    </lineage>
</organism>
<keyword evidence="5 6" id="KW-0472">Membrane</keyword>
<dbReference type="InterPro" id="IPR051311">
    <property type="entry name" value="DedA_domain"/>
</dbReference>
<reference evidence="8 9" key="5">
    <citation type="journal article" date="2011" name="ISME J.">
        <title>Dual transcriptional profiling of a bacterial/fungal confrontation: Collimonas fungivorans versus Aspergillus niger.</title>
        <authorList>
            <person name="Mela F."/>
            <person name="Fritsche K."/>
            <person name="de Boer W."/>
            <person name="van Veen J.A."/>
            <person name="de Graaff L.H."/>
            <person name="van den Berg M."/>
            <person name="Leveau J.H."/>
        </authorList>
    </citation>
    <scope>NUCLEOTIDE SEQUENCE [LARGE SCALE GENOMIC DNA]</scope>
    <source>
        <strain evidence="8 9">Ter331</strain>
    </source>
</reference>
<dbReference type="InterPro" id="IPR023695">
    <property type="entry name" value="Thiosulf_sulfurTrfase"/>
</dbReference>
<evidence type="ECO:0000256" key="3">
    <source>
        <dbReference type="ARBA" id="ARBA00022692"/>
    </source>
</evidence>
<dbReference type="eggNOG" id="COG0607">
    <property type="taxonomic scope" value="Bacteria"/>
</dbReference>
<evidence type="ECO:0000256" key="5">
    <source>
        <dbReference type="ARBA" id="ARBA00023136"/>
    </source>
</evidence>
<evidence type="ECO:0000313" key="8">
    <source>
        <dbReference type="EMBL" id="AEK63236.1"/>
    </source>
</evidence>
<proteinExistence type="predicted"/>
<dbReference type="CDD" id="cd01444">
    <property type="entry name" value="GlpE_ST"/>
    <property type="match status" value="1"/>
</dbReference>
<feature type="domain" description="Rhodanese" evidence="7">
    <location>
        <begin position="236"/>
        <end position="320"/>
    </location>
</feature>
<reference evidence="8 9" key="2">
    <citation type="journal article" date="2006" name="J. Microbiol. Methods">
        <title>Genomic flank-sequencing of plasposon insertion sites for rapid identification of functional genes.</title>
        <authorList>
            <person name="Leveau J.H."/>
            <person name="Gerards S."/>
            <person name="Fritsche K."/>
            <person name="Zondag G."/>
            <person name="van Veen J.A."/>
        </authorList>
    </citation>
    <scope>NUCLEOTIDE SEQUENCE [LARGE SCALE GENOMIC DNA]</scope>
    <source>
        <strain evidence="8 9">Ter331</strain>
    </source>
</reference>
<sequence length="320" mass="35004">MPIWQSLTEATKEMTYLFHLIEQYGLVIVFFNVLAEQLGAPVPAYPTLVITGALMHRGEYSAPVLLLTAVVAALIADFLWYMAGRRYGRKVLSTLCRISLSPDSCVRQTESIYSRWGARSLLVAKFIPGFASIASALAGTIGTSRTTFILYDSIGAALWAGLAIFLGSLFSTTIDDLLSVLTELGQYGMMLVAAGFAIFVASKWWQRRRFRMSLRMARISVAELDQLFKQGITPAIVDVRSPASQQAGRIPGARTITHQEINSFVFDAPVDQEVIVYCACPNEASAALVAKQLMLRGYKKVRPLSGGIDAWIAAGYAIDS</sequence>
<gene>
    <name evidence="8" type="ordered locus">CFU_3412</name>
</gene>
<dbReference type="Proteomes" id="UP000008392">
    <property type="component" value="Chromosome"/>
</dbReference>
<reference evidence="8 9" key="4">
    <citation type="journal article" date="2010" name="Environ. Microbiol.">
        <title>The bacterial genus Collimonas: mycophagy, weathering and other adaptive solutions to life in oligotrophic soil environments.</title>
        <authorList>
            <person name="Leveau J.H."/>
            <person name="Uroz S."/>
            <person name="de Boer W."/>
        </authorList>
    </citation>
    <scope>NUCLEOTIDE SEQUENCE [LARGE SCALE GENOMIC DNA]</scope>
    <source>
        <strain evidence="8 9">Ter331</strain>
    </source>
</reference>
<evidence type="ECO:0000256" key="2">
    <source>
        <dbReference type="ARBA" id="ARBA00022475"/>
    </source>
</evidence>
<accession>G0AD52</accession>
<dbReference type="InterPro" id="IPR001763">
    <property type="entry name" value="Rhodanese-like_dom"/>
</dbReference>
<reference evidence="8 9" key="3">
    <citation type="journal article" date="2008" name="FEMS Microbiol. Ecol.">
        <title>Identification and characterization of genes underlying chitinolysis in Collimonas fungivorans Ter331.</title>
        <authorList>
            <person name="Fritsche K."/>
            <person name="de Boer W."/>
            <person name="Gerards S."/>
            <person name="van den Berg M."/>
            <person name="van Veen J.A."/>
            <person name="Leveau J.H."/>
        </authorList>
    </citation>
    <scope>NUCLEOTIDE SEQUENCE [LARGE SCALE GENOMIC DNA]</scope>
    <source>
        <strain evidence="8 9">Ter331</strain>
    </source>
</reference>
<feature type="transmembrane region" description="Helical" evidence="6">
    <location>
        <begin position="154"/>
        <end position="174"/>
    </location>
</feature>
<dbReference type="GO" id="GO:0004792">
    <property type="term" value="F:thiosulfate-cyanide sulfurtransferase activity"/>
    <property type="evidence" value="ECO:0007669"/>
    <property type="project" value="InterPro"/>
</dbReference>
<comment type="subcellular location">
    <subcellularLocation>
        <location evidence="1">Cell membrane</location>
        <topology evidence="1">Multi-pass membrane protein</topology>
    </subcellularLocation>
</comment>
<reference evidence="9" key="6">
    <citation type="submission" date="2011-05" db="EMBL/GenBank/DDBJ databases">
        <title>Complete sequence of Collimonas fungivorans Ter331.</title>
        <authorList>
            <person name="Leveau J.H."/>
        </authorList>
    </citation>
    <scope>NUCLEOTIDE SEQUENCE [LARGE SCALE GENOMIC DNA]</scope>
    <source>
        <strain evidence="9">Ter331</strain>
    </source>
</reference>
<reference evidence="8 9" key="1">
    <citation type="journal article" date="2004" name="Environ. Microbiol.">
        <title>Phylogeny-function analysis of (meta)genomic libraries: screening for expression of ribosomal RNA genes by large-insert library fluorescent in situ hybridization (LIL-FISH).</title>
        <authorList>
            <person name="Leveau J.H."/>
            <person name="Gerards S."/>
            <person name="de Boer W."/>
            <person name="van Veen J.A."/>
        </authorList>
    </citation>
    <scope>NUCLEOTIDE SEQUENCE [LARGE SCALE GENOMIC DNA]</scope>
    <source>
        <strain evidence="8 9">Ter331</strain>
    </source>
</reference>
<dbReference type="HOGENOM" id="CLU_058197_0_0_4"/>
<dbReference type="EMBL" id="CP002745">
    <property type="protein sequence ID" value="AEK63236.1"/>
    <property type="molecule type" value="Genomic_DNA"/>
</dbReference>